<evidence type="ECO:0000313" key="3">
    <source>
        <dbReference type="Proteomes" id="UP001431775"/>
    </source>
</evidence>
<dbReference type="RefSeq" id="WP_281462791.1">
    <property type="nucleotide sequence ID" value="NZ_JASBAN010000001.1"/>
</dbReference>
<proteinExistence type="predicted"/>
<feature type="transmembrane region" description="Helical" evidence="1">
    <location>
        <begin position="6"/>
        <end position="28"/>
    </location>
</feature>
<protein>
    <submittedName>
        <fullName evidence="2">Uncharacterized protein</fullName>
    </submittedName>
</protein>
<keyword evidence="1" id="KW-1133">Transmembrane helix</keyword>
<keyword evidence="1" id="KW-0812">Transmembrane</keyword>
<accession>A0ABT6Q8R1</accession>
<dbReference type="EMBL" id="JASBAN010000001">
    <property type="protein sequence ID" value="MDI2113176.1"/>
    <property type="molecule type" value="Genomic_DNA"/>
</dbReference>
<evidence type="ECO:0000256" key="1">
    <source>
        <dbReference type="SAM" id="Phobius"/>
    </source>
</evidence>
<reference evidence="2" key="1">
    <citation type="submission" date="2023-05" db="EMBL/GenBank/DDBJ databases">
        <title>Whole genome sequence of Commensalibacter sp.</title>
        <authorList>
            <person name="Charoenyingcharoen P."/>
            <person name="Yukphan P."/>
        </authorList>
    </citation>
    <scope>NUCLEOTIDE SEQUENCE</scope>
    <source>
        <strain evidence="2">TBRC 10068</strain>
    </source>
</reference>
<sequence length="51" mass="6089">MSQVITLLTVCIIILVMVAIFYSLWDILMGRWSEKKRIQRQLQDQDEFDNS</sequence>
<gene>
    <name evidence="2" type="ORF">QJV33_07795</name>
</gene>
<comment type="caution">
    <text evidence="2">The sequence shown here is derived from an EMBL/GenBank/DDBJ whole genome shotgun (WGS) entry which is preliminary data.</text>
</comment>
<organism evidence="2 3">
    <name type="scientific">Commensalibacter nepenthis</name>
    <dbReference type="NCBI Taxonomy" id="3043872"/>
    <lineage>
        <taxon>Bacteria</taxon>
        <taxon>Pseudomonadati</taxon>
        <taxon>Pseudomonadota</taxon>
        <taxon>Alphaproteobacteria</taxon>
        <taxon>Acetobacterales</taxon>
        <taxon>Acetobacteraceae</taxon>
    </lineage>
</organism>
<keyword evidence="1" id="KW-0472">Membrane</keyword>
<evidence type="ECO:0000313" key="2">
    <source>
        <dbReference type="EMBL" id="MDI2113176.1"/>
    </source>
</evidence>
<name>A0ABT6Q8R1_9PROT</name>
<dbReference type="Proteomes" id="UP001431775">
    <property type="component" value="Unassembled WGS sequence"/>
</dbReference>
<keyword evidence="3" id="KW-1185">Reference proteome</keyword>